<dbReference type="PANTHER" id="PTHR45580">
    <property type="entry name" value="PROTEIN CBG05369"/>
    <property type="match status" value="1"/>
</dbReference>
<evidence type="ECO:0000256" key="5">
    <source>
        <dbReference type="SAM" id="Phobius"/>
    </source>
</evidence>
<comment type="similarity">
    <text evidence="1 4">Belongs to the type-B carboxylesterase/lipase family.</text>
</comment>
<keyword evidence="5" id="KW-0812">Transmembrane</keyword>
<dbReference type="PROSITE" id="PS00122">
    <property type="entry name" value="CARBOXYLESTERASE_B_1"/>
    <property type="match status" value="1"/>
</dbReference>
<keyword evidence="3 4" id="KW-0378">Hydrolase</keyword>
<feature type="domain" description="Carboxylesterase type B" evidence="6">
    <location>
        <begin position="46"/>
        <end position="365"/>
    </location>
</feature>
<evidence type="ECO:0000256" key="1">
    <source>
        <dbReference type="ARBA" id="ARBA00005964"/>
    </source>
</evidence>
<dbReference type="SUPFAM" id="SSF53474">
    <property type="entry name" value="alpha/beta-Hydrolases"/>
    <property type="match status" value="1"/>
</dbReference>
<dbReference type="InterPro" id="IPR019826">
    <property type="entry name" value="Carboxylesterase_B_AS"/>
</dbReference>
<evidence type="ECO:0000256" key="4">
    <source>
        <dbReference type="RuleBase" id="RU361235"/>
    </source>
</evidence>
<evidence type="ECO:0000259" key="6">
    <source>
        <dbReference type="Pfam" id="PF00135"/>
    </source>
</evidence>
<keyword evidence="5" id="KW-1133">Transmembrane helix</keyword>
<keyword evidence="8" id="KW-1185">Reference proteome</keyword>
<keyword evidence="2" id="KW-0719">Serine esterase</keyword>
<dbReference type="GO" id="GO:0052689">
    <property type="term" value="F:carboxylic ester hydrolase activity"/>
    <property type="evidence" value="ECO:0007669"/>
    <property type="project" value="UniProtKB-KW"/>
</dbReference>
<feature type="non-terminal residue" evidence="7">
    <location>
        <position position="1"/>
    </location>
</feature>
<accession>A0AAV5UDC1</accession>
<dbReference type="EC" id="3.1.1.-" evidence="4"/>
<sequence>VKGCLSLNCYLPQSIPSEPRFVHASMLFLFSFVLSFLPCFSISNFPVVSTSYGSIRGYEYTTESGFTAQIFKKLPFASPPIGDLRWAKPLPPHKWNETIDGTFFGPACAQRTLRYSGPVSGFSEDCLHINIYTSDHCISNSSCPVLFLIHGGLGIYEAPMKFPDQVIVTNFVSQDIVVVSTAYRLGAFGVMALGDENEMPANLLMHDVLAALKFTRSEIHAFGGDKERITLMGHSTGGQMALLLAFSPGISPPEVPHLFSSVISMSAPSGFESMELQVQRTHNITDKLNCSGTAREIVACMRRKTSDEILNVDLEIRGTHITSEESIIGIVMGGELLPITNSRELREKNQPLRLMIGTTLNEVKGTGSGNKVNKVVGFGNDEECYEKYLDDINSGKLVTEHNTDAQAIIMTAHLMAKAEEQSGGEVYLYEYDYPVHAMHTDDAFFVLGFHEFEKDSNEEWLSRVYPRYFANFVNGRRPAPDWYRLKPHLMNYYSVNRNETSGVSPLMKFGYQHEISDYYDEMIKFDQRLSEVKGEVSNRPIEYH</sequence>
<protein>
    <recommendedName>
        <fullName evidence="4">Carboxylic ester hydrolase</fullName>
        <ecNumber evidence="4">3.1.1.-</ecNumber>
    </recommendedName>
</protein>
<comment type="caution">
    <text evidence="7">The sequence shown here is derived from an EMBL/GenBank/DDBJ whole genome shotgun (WGS) entry which is preliminary data.</text>
</comment>
<proteinExistence type="inferred from homology"/>
<dbReference type="AlphaFoldDB" id="A0AAV5UDC1"/>
<dbReference type="InterPro" id="IPR002018">
    <property type="entry name" value="CarbesteraseB"/>
</dbReference>
<keyword evidence="5" id="KW-0472">Membrane</keyword>
<evidence type="ECO:0000313" key="8">
    <source>
        <dbReference type="Proteomes" id="UP001432027"/>
    </source>
</evidence>
<dbReference type="Pfam" id="PF00135">
    <property type="entry name" value="COesterase"/>
    <property type="match status" value="2"/>
</dbReference>
<dbReference type="Proteomes" id="UP001432027">
    <property type="component" value="Unassembled WGS sequence"/>
</dbReference>
<dbReference type="InterPro" id="IPR029058">
    <property type="entry name" value="AB_hydrolase_fold"/>
</dbReference>
<feature type="transmembrane region" description="Helical" evidence="5">
    <location>
        <begin position="21"/>
        <end position="43"/>
    </location>
</feature>
<reference evidence="7" key="1">
    <citation type="submission" date="2023-10" db="EMBL/GenBank/DDBJ databases">
        <title>Genome assembly of Pristionchus species.</title>
        <authorList>
            <person name="Yoshida K."/>
            <person name="Sommer R.J."/>
        </authorList>
    </citation>
    <scope>NUCLEOTIDE SEQUENCE</scope>
    <source>
        <strain evidence="7">RS0144</strain>
    </source>
</reference>
<feature type="domain" description="Carboxylesterase type B" evidence="6">
    <location>
        <begin position="396"/>
        <end position="500"/>
    </location>
</feature>
<evidence type="ECO:0000256" key="2">
    <source>
        <dbReference type="ARBA" id="ARBA00022487"/>
    </source>
</evidence>
<evidence type="ECO:0000256" key="3">
    <source>
        <dbReference type="ARBA" id="ARBA00022801"/>
    </source>
</evidence>
<gene>
    <name evidence="7" type="ORF">PENTCL1PPCAC_26605</name>
</gene>
<evidence type="ECO:0000313" key="7">
    <source>
        <dbReference type="EMBL" id="GMT04431.1"/>
    </source>
</evidence>
<dbReference type="PANTHER" id="PTHR45580:SF6">
    <property type="entry name" value="CARBOXYLESTERASE TYPE B DOMAIN-CONTAINING PROTEIN"/>
    <property type="match status" value="1"/>
</dbReference>
<dbReference type="EMBL" id="BTSX01000006">
    <property type="protein sequence ID" value="GMT04431.1"/>
    <property type="molecule type" value="Genomic_DNA"/>
</dbReference>
<dbReference type="Gene3D" id="3.40.50.1820">
    <property type="entry name" value="alpha/beta hydrolase"/>
    <property type="match status" value="1"/>
</dbReference>
<organism evidence="7 8">
    <name type="scientific">Pristionchus entomophagus</name>
    <dbReference type="NCBI Taxonomy" id="358040"/>
    <lineage>
        <taxon>Eukaryota</taxon>
        <taxon>Metazoa</taxon>
        <taxon>Ecdysozoa</taxon>
        <taxon>Nematoda</taxon>
        <taxon>Chromadorea</taxon>
        <taxon>Rhabditida</taxon>
        <taxon>Rhabditina</taxon>
        <taxon>Diplogasteromorpha</taxon>
        <taxon>Diplogasteroidea</taxon>
        <taxon>Neodiplogasteridae</taxon>
        <taxon>Pristionchus</taxon>
    </lineage>
</organism>
<name>A0AAV5UDC1_9BILA</name>